<evidence type="ECO:0000256" key="2">
    <source>
        <dbReference type="ARBA" id="ARBA00022527"/>
    </source>
</evidence>
<dbReference type="EMBL" id="UZAN01050755">
    <property type="protein sequence ID" value="VDP88442.1"/>
    <property type="molecule type" value="Genomic_DNA"/>
</dbReference>
<keyword evidence="2" id="KW-0723">Serine/threonine-protein kinase</keyword>
<evidence type="ECO:0000256" key="6">
    <source>
        <dbReference type="ARBA" id="ARBA00022840"/>
    </source>
</evidence>
<dbReference type="GO" id="GO:0005524">
    <property type="term" value="F:ATP binding"/>
    <property type="evidence" value="ECO:0007669"/>
    <property type="project" value="UniProtKB-UniRule"/>
</dbReference>
<dbReference type="InterPro" id="IPR050494">
    <property type="entry name" value="Ser_Thr_dual-spec_kinase"/>
</dbReference>
<dbReference type="InterPro" id="IPR042521">
    <property type="entry name" value="DYRK"/>
</dbReference>
<evidence type="ECO:0000256" key="7">
    <source>
        <dbReference type="ARBA" id="ARBA00049003"/>
    </source>
</evidence>
<keyword evidence="3" id="KW-0808">Transferase</keyword>
<protein>
    <recommendedName>
        <fullName evidence="1">dual-specificity kinase</fullName>
        <ecNumber evidence="1">2.7.12.1</ecNumber>
    </recommendedName>
</protein>
<dbReference type="GO" id="GO:0005856">
    <property type="term" value="C:cytoskeleton"/>
    <property type="evidence" value="ECO:0007669"/>
    <property type="project" value="TreeGrafter"/>
</dbReference>
<feature type="binding site" evidence="10">
    <location>
        <position position="448"/>
    </location>
    <ligand>
        <name>ATP</name>
        <dbReference type="ChEBI" id="CHEBI:30616"/>
    </ligand>
</feature>
<keyword evidence="6 10" id="KW-0067">ATP-binding</keyword>
<dbReference type="OrthoDB" id="9332038at2759"/>
<evidence type="ECO:0000256" key="9">
    <source>
        <dbReference type="ARBA" id="ARBA00051680"/>
    </source>
</evidence>
<dbReference type="Gene3D" id="3.30.10.30">
    <property type="entry name" value="DYRK"/>
    <property type="match status" value="1"/>
</dbReference>
<keyword evidence="4 10" id="KW-0547">Nucleotide-binding</keyword>
<dbReference type="GO" id="GO:0004712">
    <property type="term" value="F:protein serine/threonine/tyrosine kinase activity"/>
    <property type="evidence" value="ECO:0007669"/>
    <property type="project" value="UniProtKB-EC"/>
</dbReference>
<evidence type="ECO:0000256" key="8">
    <source>
        <dbReference type="ARBA" id="ARBA00049308"/>
    </source>
</evidence>
<comment type="catalytic activity">
    <reaction evidence="7">
        <text>L-seryl-[protein] + ATP = O-phospho-L-seryl-[protein] + ADP + H(+)</text>
        <dbReference type="Rhea" id="RHEA:17989"/>
        <dbReference type="Rhea" id="RHEA-COMP:9863"/>
        <dbReference type="Rhea" id="RHEA-COMP:11604"/>
        <dbReference type="ChEBI" id="CHEBI:15378"/>
        <dbReference type="ChEBI" id="CHEBI:29999"/>
        <dbReference type="ChEBI" id="CHEBI:30616"/>
        <dbReference type="ChEBI" id="CHEBI:83421"/>
        <dbReference type="ChEBI" id="CHEBI:456216"/>
        <dbReference type="EC" id="2.7.12.1"/>
    </reaction>
</comment>
<dbReference type="Pfam" id="PF00069">
    <property type="entry name" value="Pkinase"/>
    <property type="match status" value="1"/>
</dbReference>
<proteinExistence type="predicted"/>
<reference evidence="15" key="1">
    <citation type="submission" date="2016-06" db="UniProtKB">
        <authorList>
            <consortium name="WormBaseParasite"/>
        </authorList>
    </citation>
    <scope>IDENTIFICATION</scope>
</reference>
<name>A0A183AWQ8_9TREM</name>
<evidence type="ECO:0000256" key="11">
    <source>
        <dbReference type="SAM" id="MobiDB-lite"/>
    </source>
</evidence>
<dbReference type="InterPro" id="IPR011009">
    <property type="entry name" value="Kinase-like_dom_sf"/>
</dbReference>
<gene>
    <name evidence="13" type="ORF">ECPE_LOCUS11393</name>
</gene>
<evidence type="ECO:0000256" key="4">
    <source>
        <dbReference type="ARBA" id="ARBA00022741"/>
    </source>
</evidence>
<evidence type="ECO:0000313" key="13">
    <source>
        <dbReference type="EMBL" id="VDP88442.1"/>
    </source>
</evidence>
<feature type="domain" description="Protein kinase" evidence="12">
    <location>
        <begin position="419"/>
        <end position="538"/>
    </location>
</feature>
<evidence type="ECO:0000256" key="10">
    <source>
        <dbReference type="PROSITE-ProRule" id="PRU10141"/>
    </source>
</evidence>
<comment type="catalytic activity">
    <reaction evidence="8">
        <text>L-threonyl-[protein] + ATP = O-phospho-L-threonyl-[protein] + ADP + H(+)</text>
        <dbReference type="Rhea" id="RHEA:46608"/>
        <dbReference type="Rhea" id="RHEA-COMP:11060"/>
        <dbReference type="Rhea" id="RHEA-COMP:11605"/>
        <dbReference type="ChEBI" id="CHEBI:15378"/>
        <dbReference type="ChEBI" id="CHEBI:30013"/>
        <dbReference type="ChEBI" id="CHEBI:30616"/>
        <dbReference type="ChEBI" id="CHEBI:61977"/>
        <dbReference type="ChEBI" id="CHEBI:456216"/>
        <dbReference type="EC" id="2.7.12.1"/>
    </reaction>
</comment>
<evidence type="ECO:0000259" key="12">
    <source>
        <dbReference type="PROSITE" id="PS50011"/>
    </source>
</evidence>
<dbReference type="PROSITE" id="PS00107">
    <property type="entry name" value="PROTEIN_KINASE_ATP"/>
    <property type="match status" value="1"/>
</dbReference>
<evidence type="ECO:0000313" key="14">
    <source>
        <dbReference type="Proteomes" id="UP000272942"/>
    </source>
</evidence>
<dbReference type="SUPFAM" id="SSF56112">
    <property type="entry name" value="Protein kinase-like (PK-like)"/>
    <property type="match status" value="1"/>
</dbReference>
<evidence type="ECO:0000256" key="1">
    <source>
        <dbReference type="ARBA" id="ARBA00013203"/>
    </source>
</evidence>
<feature type="region of interest" description="Disordered" evidence="11">
    <location>
        <begin position="32"/>
        <end position="52"/>
    </location>
</feature>
<keyword evidence="5" id="KW-0418">Kinase</keyword>
<dbReference type="GO" id="GO:0004674">
    <property type="term" value="F:protein serine/threonine kinase activity"/>
    <property type="evidence" value="ECO:0007669"/>
    <property type="project" value="UniProtKB-KW"/>
</dbReference>
<evidence type="ECO:0000256" key="3">
    <source>
        <dbReference type="ARBA" id="ARBA00022679"/>
    </source>
</evidence>
<dbReference type="InterPro" id="IPR017441">
    <property type="entry name" value="Protein_kinase_ATP_BS"/>
</dbReference>
<organism evidence="15">
    <name type="scientific">Echinostoma caproni</name>
    <dbReference type="NCBI Taxonomy" id="27848"/>
    <lineage>
        <taxon>Eukaryota</taxon>
        <taxon>Metazoa</taxon>
        <taxon>Spiralia</taxon>
        <taxon>Lophotrochozoa</taxon>
        <taxon>Platyhelminthes</taxon>
        <taxon>Trematoda</taxon>
        <taxon>Digenea</taxon>
        <taxon>Plagiorchiida</taxon>
        <taxon>Echinostomata</taxon>
        <taxon>Echinostomatoidea</taxon>
        <taxon>Echinostomatidae</taxon>
        <taxon>Echinostoma</taxon>
    </lineage>
</organism>
<dbReference type="EC" id="2.7.12.1" evidence="1"/>
<dbReference type="GO" id="GO:0005634">
    <property type="term" value="C:nucleus"/>
    <property type="evidence" value="ECO:0007669"/>
    <property type="project" value="TreeGrafter"/>
</dbReference>
<sequence>MALYATESSDFLHRYGAEINRRQELPTRYRSNGMRTERPVGNTRYRNGGSSQNTARYSGSHLFYSGYDGLGSYAPYDSNLGAPTINVSTSTSRKAPAANYKDAPSLQNVYAPHKISSARLSQHESSSIFNNDFLHRGSINTDRVNSDRMYGADLNRFIDTKRYAPSNYRIPPSTWNTSRDNISDYEKFHRTPKTSLPYTALNNHAIYDTSNNSNYISEPRLYAAPHLQQRNSYLSSYLSDTSNGKQNKHLSNDRRNGHENIYPIPYRSGLEAKEHNGYRIKSFPSASLNNLNNADKLSYEKNNSYVKEISNDANGEDELEDDGYFAEGDPLTPAAAKQKYGKYLTAYEKEEILLYPEIYFVGKHAKKRQPSKNLLISGAKEYSFQGVNNMAKSGPVVAGYDDSQSGYIVVLNDHIAYRYEVIKLLGKGSFGQVVQARDHKTGEDVALKIIRSEDRFARQAKEEIRILQKLNEQDTENRHNIVRLLDNFKFREHVCMVFELLSSNLYELLHMNEFRGLQQAEVCTFTKGILECLELLFK</sequence>
<dbReference type="InterPro" id="IPR000719">
    <property type="entry name" value="Prot_kinase_dom"/>
</dbReference>
<dbReference type="WBParaSite" id="ECPE_0001142801-mRNA-1">
    <property type="protein sequence ID" value="ECPE_0001142801-mRNA-1"/>
    <property type="gene ID" value="ECPE_0001142801"/>
</dbReference>
<evidence type="ECO:0000256" key="5">
    <source>
        <dbReference type="ARBA" id="ARBA00022777"/>
    </source>
</evidence>
<dbReference type="SMART" id="SM00220">
    <property type="entry name" value="S_TKc"/>
    <property type="match status" value="1"/>
</dbReference>
<dbReference type="AlphaFoldDB" id="A0A183AWQ8"/>
<dbReference type="PANTHER" id="PTHR24058">
    <property type="entry name" value="DUAL SPECIFICITY PROTEIN KINASE"/>
    <property type="match status" value="1"/>
</dbReference>
<dbReference type="Proteomes" id="UP000272942">
    <property type="component" value="Unassembled WGS sequence"/>
</dbReference>
<accession>A0A183AWQ8</accession>
<feature type="region of interest" description="Disordered" evidence="11">
    <location>
        <begin position="239"/>
        <end position="260"/>
    </location>
</feature>
<keyword evidence="14" id="KW-1185">Reference proteome</keyword>
<dbReference type="PANTHER" id="PTHR24058:SF112">
    <property type="entry name" value="DUAL SPECIFICITY TYROSINE-PHOSPHORYLATION-REGULATED KINASE 3 HOMOLOG-RELATED"/>
    <property type="match status" value="1"/>
</dbReference>
<dbReference type="GO" id="GO:0005737">
    <property type="term" value="C:cytoplasm"/>
    <property type="evidence" value="ECO:0007669"/>
    <property type="project" value="TreeGrafter"/>
</dbReference>
<evidence type="ECO:0000313" key="15">
    <source>
        <dbReference type="WBParaSite" id="ECPE_0001142801-mRNA-1"/>
    </source>
</evidence>
<reference evidence="13 14" key="2">
    <citation type="submission" date="2018-11" db="EMBL/GenBank/DDBJ databases">
        <authorList>
            <consortium name="Pathogen Informatics"/>
        </authorList>
    </citation>
    <scope>NUCLEOTIDE SEQUENCE [LARGE SCALE GENOMIC DNA]</scope>
    <source>
        <strain evidence="13 14">Egypt</strain>
    </source>
</reference>
<dbReference type="PROSITE" id="PS50011">
    <property type="entry name" value="PROTEIN_KINASE_DOM"/>
    <property type="match status" value="1"/>
</dbReference>
<comment type="catalytic activity">
    <reaction evidence="9">
        <text>L-tyrosyl-[protein] + ATP = O-phospho-L-tyrosyl-[protein] + ADP + H(+)</text>
        <dbReference type="Rhea" id="RHEA:10596"/>
        <dbReference type="Rhea" id="RHEA-COMP:10136"/>
        <dbReference type="Rhea" id="RHEA-COMP:20101"/>
        <dbReference type="ChEBI" id="CHEBI:15378"/>
        <dbReference type="ChEBI" id="CHEBI:30616"/>
        <dbReference type="ChEBI" id="CHEBI:46858"/>
        <dbReference type="ChEBI" id="CHEBI:61978"/>
        <dbReference type="ChEBI" id="CHEBI:456216"/>
        <dbReference type="EC" id="2.7.12.1"/>
    </reaction>
</comment>
<dbReference type="Gene3D" id="3.30.200.20">
    <property type="entry name" value="Phosphorylase Kinase, domain 1"/>
    <property type="match status" value="1"/>
</dbReference>